<evidence type="ECO:0000313" key="2">
    <source>
        <dbReference type="Proteomes" id="UP000288805"/>
    </source>
</evidence>
<gene>
    <name evidence="1" type="primary">TOC64_2</name>
    <name evidence="1" type="ORF">CK203_106936</name>
</gene>
<dbReference type="PANTHER" id="PTHR46310">
    <property type="entry name" value="AMIDASE 1"/>
    <property type="match status" value="1"/>
</dbReference>
<protein>
    <submittedName>
        <fullName evidence="1">Translocon at the outer membrane of chloroplasts 64</fullName>
    </submittedName>
</protein>
<sequence>MRPRVKEERANPLKSNGFSLSTALSSSSSFPFLLPSSSMASHFSPKPSSLSVPPHSSYILFRRFPTLTVRTRRGLGFPVNFPNGRTFFRRSTGRLSDGCLNLLCKSSHPTTYFGFSFLLPVQGWEGGFAGRRVGSRWRETVALKFLGSAYSWRQHVFSESDQHEFKHNHEEWINSVKPILDASISSQLHDVLEVADTEIENCQSARMEIRSALNSLLKVLNLYCMMSDEIVRSLGPGRFLDWKVLNAKGTAGGVIICWDKRSLEILGVEEGQFSISCRFRNEGDGAIWVFTGVYGPFPEMIGRAYGRNLGQLEDCGRSRGAWEEIST</sequence>
<accession>A0A438CDW2</accession>
<dbReference type="AlphaFoldDB" id="A0A438CDW2"/>
<dbReference type="PANTHER" id="PTHR46310:SF5">
    <property type="entry name" value="OUTER ENVELOPE PROTEIN 64, CHLOROPLASTIC"/>
    <property type="match status" value="1"/>
</dbReference>
<proteinExistence type="predicted"/>
<name>A0A438CDW2_VITVI</name>
<reference evidence="1 2" key="1">
    <citation type="journal article" date="2018" name="PLoS Genet.">
        <title>Population sequencing reveals clonal diversity and ancestral inbreeding in the grapevine cultivar Chardonnay.</title>
        <authorList>
            <person name="Roach M.J."/>
            <person name="Johnson D.L."/>
            <person name="Bohlmann J."/>
            <person name="van Vuuren H.J."/>
            <person name="Jones S.J."/>
            <person name="Pretorius I.S."/>
            <person name="Schmidt S.A."/>
            <person name="Borneman A.R."/>
        </authorList>
    </citation>
    <scope>NUCLEOTIDE SEQUENCE [LARGE SCALE GENOMIC DNA]</scope>
    <source>
        <strain evidence="2">cv. Chardonnay</strain>
        <tissue evidence="1">Leaf</tissue>
    </source>
</reference>
<comment type="caution">
    <text evidence="1">The sequence shown here is derived from an EMBL/GenBank/DDBJ whole genome shotgun (WGS) entry which is preliminary data.</text>
</comment>
<organism evidence="1 2">
    <name type="scientific">Vitis vinifera</name>
    <name type="common">Grape</name>
    <dbReference type="NCBI Taxonomy" id="29760"/>
    <lineage>
        <taxon>Eukaryota</taxon>
        <taxon>Viridiplantae</taxon>
        <taxon>Streptophyta</taxon>
        <taxon>Embryophyta</taxon>
        <taxon>Tracheophyta</taxon>
        <taxon>Spermatophyta</taxon>
        <taxon>Magnoliopsida</taxon>
        <taxon>eudicotyledons</taxon>
        <taxon>Gunneridae</taxon>
        <taxon>Pentapetalae</taxon>
        <taxon>rosids</taxon>
        <taxon>Vitales</taxon>
        <taxon>Vitaceae</taxon>
        <taxon>Viteae</taxon>
        <taxon>Vitis</taxon>
    </lineage>
</organism>
<evidence type="ECO:0000313" key="1">
    <source>
        <dbReference type="EMBL" id="RVW21395.1"/>
    </source>
</evidence>
<dbReference type="Proteomes" id="UP000288805">
    <property type="component" value="Unassembled WGS sequence"/>
</dbReference>
<dbReference type="EMBL" id="QGNW01002295">
    <property type="protein sequence ID" value="RVW21395.1"/>
    <property type="molecule type" value="Genomic_DNA"/>
</dbReference>